<protein>
    <submittedName>
        <fullName evidence="1">Sulfotransferase</fullName>
    </submittedName>
</protein>
<dbReference type="Gene3D" id="3.40.50.300">
    <property type="entry name" value="P-loop containing nucleotide triphosphate hydrolases"/>
    <property type="match status" value="1"/>
</dbReference>
<accession>A0ABN2ZA01</accession>
<dbReference type="SUPFAM" id="SSF52540">
    <property type="entry name" value="P-loop containing nucleoside triphosphate hydrolases"/>
    <property type="match status" value="1"/>
</dbReference>
<dbReference type="RefSeq" id="WP_344147803.1">
    <property type="nucleotide sequence ID" value="NZ_BAAAQR010000001.1"/>
</dbReference>
<proteinExistence type="predicted"/>
<comment type="caution">
    <text evidence="1">The sequence shown here is derived from an EMBL/GenBank/DDBJ whole genome shotgun (WGS) entry which is preliminary data.</text>
</comment>
<dbReference type="InterPro" id="IPR027417">
    <property type="entry name" value="P-loop_NTPase"/>
</dbReference>
<dbReference type="InterPro" id="IPR052736">
    <property type="entry name" value="Stf3_sulfotransferase"/>
</dbReference>
<keyword evidence="2" id="KW-1185">Reference proteome</keyword>
<dbReference type="Proteomes" id="UP001501771">
    <property type="component" value="Unassembled WGS sequence"/>
</dbReference>
<evidence type="ECO:0000313" key="1">
    <source>
        <dbReference type="EMBL" id="GAA2139081.1"/>
    </source>
</evidence>
<dbReference type="PANTHER" id="PTHR36451">
    <property type="entry name" value="PAPS-DEPENDENT SULFOTRANSFERASE STF3"/>
    <property type="match status" value="1"/>
</dbReference>
<dbReference type="Pfam" id="PF13469">
    <property type="entry name" value="Sulfotransfer_3"/>
    <property type="match status" value="1"/>
</dbReference>
<organism evidence="1 2">
    <name type="scientific">Nocardioides koreensis</name>
    <dbReference type="NCBI Taxonomy" id="433651"/>
    <lineage>
        <taxon>Bacteria</taxon>
        <taxon>Bacillati</taxon>
        <taxon>Actinomycetota</taxon>
        <taxon>Actinomycetes</taxon>
        <taxon>Propionibacteriales</taxon>
        <taxon>Nocardioidaceae</taxon>
        <taxon>Nocardioides</taxon>
    </lineage>
</organism>
<dbReference type="PANTHER" id="PTHR36451:SF1">
    <property type="entry name" value="OMEGA-HYDROXY-BETA-DIHYDROMENAQUINONE-9 SULFOTRANSFERASE STF3"/>
    <property type="match status" value="1"/>
</dbReference>
<sequence>MARVRDDVGSYDDIAAAAVRTTGLDDFGGAAHEEGLRILVDDLASPEAGLTGEGRYFQRAQVKSALVGRLLTQARLTEHPSYAGVPIERPVFVVGLPRTGTTALHRLLVADPAHQGLELWLTELPQPRPPRETWSDDPVFAAMQAAFAEHHVSHPEFMGIHYMDAVSVEECWRLLRQTGKSISFESLAHVPRYSAWLAAQDWTDAYERHRANLQLIGVNDPDKRWVLKNPSHLVALDALMAVYPDALVVCTHRDPVASVASACSLSAEATAGHSTTFVGETIGRTQLAMLSRSWRAFADARPAYDPSQFVDVDYAAFVADPVGTTRGIYEAFGLGWTPEAAAAVEAIDRESRRGARRPAHTYSLEDYGLTEAEVRAAF</sequence>
<gene>
    <name evidence="1" type="ORF">GCM10009844_07610</name>
</gene>
<dbReference type="EMBL" id="BAAAQR010000001">
    <property type="protein sequence ID" value="GAA2139081.1"/>
    <property type="molecule type" value="Genomic_DNA"/>
</dbReference>
<name>A0ABN2ZA01_9ACTN</name>
<reference evidence="1 2" key="1">
    <citation type="journal article" date="2019" name="Int. J. Syst. Evol. Microbiol.">
        <title>The Global Catalogue of Microorganisms (GCM) 10K type strain sequencing project: providing services to taxonomists for standard genome sequencing and annotation.</title>
        <authorList>
            <consortium name="The Broad Institute Genomics Platform"/>
            <consortium name="The Broad Institute Genome Sequencing Center for Infectious Disease"/>
            <person name="Wu L."/>
            <person name="Ma J."/>
        </authorList>
    </citation>
    <scope>NUCLEOTIDE SEQUENCE [LARGE SCALE GENOMIC DNA]</scope>
    <source>
        <strain evidence="1 2">JCM 16022</strain>
    </source>
</reference>
<evidence type="ECO:0000313" key="2">
    <source>
        <dbReference type="Proteomes" id="UP001501771"/>
    </source>
</evidence>